<keyword evidence="1" id="KW-0805">Transcription regulation</keyword>
<organism evidence="5 6">
    <name type="scientific">Sellimonas intestinalis</name>
    <dbReference type="NCBI Taxonomy" id="1653434"/>
    <lineage>
        <taxon>Bacteria</taxon>
        <taxon>Bacillati</taxon>
        <taxon>Bacillota</taxon>
        <taxon>Clostridia</taxon>
        <taxon>Lachnospirales</taxon>
        <taxon>Lachnospiraceae</taxon>
        <taxon>Sellimonas</taxon>
    </lineage>
</organism>
<dbReference type="SUPFAM" id="SSF53822">
    <property type="entry name" value="Periplasmic binding protein-like I"/>
    <property type="match status" value="1"/>
</dbReference>
<dbReference type="GO" id="GO:0000976">
    <property type="term" value="F:transcription cis-regulatory region binding"/>
    <property type="evidence" value="ECO:0007669"/>
    <property type="project" value="TreeGrafter"/>
</dbReference>
<keyword evidence="2" id="KW-0238">DNA-binding</keyword>
<dbReference type="InterPro" id="IPR010982">
    <property type="entry name" value="Lambda_DNA-bd_dom_sf"/>
</dbReference>
<dbReference type="Proteomes" id="UP000261080">
    <property type="component" value="Unassembled WGS sequence"/>
</dbReference>
<evidence type="ECO:0000313" key="5">
    <source>
        <dbReference type="EMBL" id="RGE84443.1"/>
    </source>
</evidence>
<evidence type="ECO:0000256" key="1">
    <source>
        <dbReference type="ARBA" id="ARBA00023015"/>
    </source>
</evidence>
<evidence type="ECO:0000256" key="2">
    <source>
        <dbReference type="ARBA" id="ARBA00023125"/>
    </source>
</evidence>
<name>A0A3E3JY40_9FIRM</name>
<comment type="caution">
    <text evidence="5">The sequence shown here is derived from an EMBL/GenBank/DDBJ whole genome shotgun (WGS) entry which is preliminary data.</text>
</comment>
<dbReference type="Pfam" id="PF13377">
    <property type="entry name" value="Peripla_BP_3"/>
    <property type="match status" value="1"/>
</dbReference>
<dbReference type="InterPro" id="IPR028082">
    <property type="entry name" value="Peripla_BP_I"/>
</dbReference>
<dbReference type="SUPFAM" id="SSF47413">
    <property type="entry name" value="lambda repressor-like DNA-binding domains"/>
    <property type="match status" value="1"/>
</dbReference>
<dbReference type="InterPro" id="IPR000843">
    <property type="entry name" value="HTH_LacI"/>
</dbReference>
<gene>
    <name evidence="5" type="ORF">DW016_15395</name>
</gene>
<dbReference type="PANTHER" id="PTHR30146">
    <property type="entry name" value="LACI-RELATED TRANSCRIPTIONAL REPRESSOR"/>
    <property type="match status" value="1"/>
</dbReference>
<protein>
    <submittedName>
        <fullName evidence="5">LacI family transcriptional regulator</fullName>
    </submittedName>
</protein>
<evidence type="ECO:0000313" key="6">
    <source>
        <dbReference type="Proteomes" id="UP000261080"/>
    </source>
</evidence>
<evidence type="ECO:0000256" key="3">
    <source>
        <dbReference type="ARBA" id="ARBA00023163"/>
    </source>
</evidence>
<dbReference type="AlphaFoldDB" id="A0A3E3JY40"/>
<keyword evidence="3" id="KW-0804">Transcription</keyword>
<dbReference type="InterPro" id="IPR046335">
    <property type="entry name" value="LacI/GalR-like_sensor"/>
</dbReference>
<proteinExistence type="predicted"/>
<dbReference type="Gene3D" id="3.40.50.2300">
    <property type="match status" value="2"/>
</dbReference>
<dbReference type="GO" id="GO:0003700">
    <property type="term" value="F:DNA-binding transcription factor activity"/>
    <property type="evidence" value="ECO:0007669"/>
    <property type="project" value="TreeGrafter"/>
</dbReference>
<dbReference type="SMART" id="SM00354">
    <property type="entry name" value="HTH_LACI"/>
    <property type="match status" value="1"/>
</dbReference>
<dbReference type="EMBL" id="QVLX01000016">
    <property type="protein sequence ID" value="RGE84443.1"/>
    <property type="molecule type" value="Genomic_DNA"/>
</dbReference>
<dbReference type="PANTHER" id="PTHR30146:SF150">
    <property type="entry name" value="ARABINOSE METABOLISM TRANSCRIPTIONAL REPRESSOR"/>
    <property type="match status" value="1"/>
</dbReference>
<accession>A0A3E3JY40</accession>
<reference evidence="5 6" key="1">
    <citation type="submission" date="2018-08" db="EMBL/GenBank/DDBJ databases">
        <title>A genome reference for cultivated species of the human gut microbiota.</title>
        <authorList>
            <person name="Zou Y."/>
            <person name="Xue W."/>
            <person name="Luo G."/>
        </authorList>
    </citation>
    <scope>NUCLEOTIDE SEQUENCE [LARGE SCALE GENOMIC DNA]</scope>
    <source>
        <strain evidence="5 6">AF37-2AT</strain>
    </source>
</reference>
<dbReference type="CDD" id="cd01392">
    <property type="entry name" value="HTH_LacI"/>
    <property type="match status" value="1"/>
</dbReference>
<feature type="domain" description="HTH lacI-type" evidence="4">
    <location>
        <begin position="18"/>
        <end position="72"/>
    </location>
</feature>
<dbReference type="PROSITE" id="PS00356">
    <property type="entry name" value="HTH_LACI_1"/>
    <property type="match status" value="1"/>
</dbReference>
<dbReference type="Gene3D" id="1.10.260.40">
    <property type="entry name" value="lambda repressor-like DNA-binding domains"/>
    <property type="match status" value="1"/>
</dbReference>
<keyword evidence="6" id="KW-1185">Reference proteome</keyword>
<evidence type="ECO:0000259" key="4">
    <source>
        <dbReference type="PROSITE" id="PS50932"/>
    </source>
</evidence>
<dbReference type="OrthoDB" id="2026446at2"/>
<sequence length="359" mass="41082">MRFSSDSNRKKGEDLVKLKIKDIAKKAGVSTTAVSFALNGKEGISEQTREKILRIVEEAGYTSKVLEKREKRFDKEVKNASKLIMLLHLTNSDSNVEETEDTFSFYEIMQKVEKEIHKYQYNLFYKSISMVNDDCTEIEKIITFYQIEGMLIVGNGLLSKQIKKIANMNIPMVVVGQSFRQNNLDCIAFDNYAGAYEAVTYLNELNHKRISYIKTEGKSKSLEDREKGYDAAMSDLDLEMNKRHFVWEKNGLNQELIETIRLEGPSAFLAENDYLAVDVIKEFQQAGIKVPEEMSVMGFDNIVVADLVTPELTTMDISWERIAELSVKRLMEKMKGENVGTLKIILSAELVERKSCRKL</sequence>
<dbReference type="PROSITE" id="PS50932">
    <property type="entry name" value="HTH_LACI_2"/>
    <property type="match status" value="1"/>
</dbReference>
<dbReference type="Pfam" id="PF00356">
    <property type="entry name" value="LacI"/>
    <property type="match status" value="1"/>
</dbReference>